<dbReference type="RefSeq" id="WP_419189892.1">
    <property type="nucleotide sequence ID" value="NZ_CP036526.1"/>
</dbReference>
<evidence type="ECO:0000256" key="2">
    <source>
        <dbReference type="ARBA" id="ARBA00011955"/>
    </source>
</evidence>
<dbReference type="EC" id="2.7.1.180" evidence="2"/>
<keyword evidence="11" id="KW-0472">Membrane</keyword>
<dbReference type="AlphaFoldDB" id="A0A517NSP7"/>
<gene>
    <name evidence="13" type="primary">apbE_2</name>
    <name evidence="13" type="ORF">K239x_20990</name>
</gene>
<evidence type="ECO:0000256" key="6">
    <source>
        <dbReference type="ARBA" id="ARBA00022723"/>
    </source>
</evidence>
<feature type="transmembrane region" description="Helical" evidence="11">
    <location>
        <begin position="366"/>
        <end position="386"/>
    </location>
</feature>
<dbReference type="Gene3D" id="3.10.520.10">
    <property type="entry name" value="ApbE-like domains"/>
    <property type="match status" value="1"/>
</dbReference>
<proteinExistence type="predicted"/>
<evidence type="ECO:0000256" key="12">
    <source>
        <dbReference type="SAM" id="SignalP"/>
    </source>
</evidence>
<evidence type="ECO:0000256" key="3">
    <source>
        <dbReference type="ARBA" id="ARBA00016337"/>
    </source>
</evidence>
<feature type="chain" id="PRO_5039906110" description="FAD:protein FMN transferase" evidence="12">
    <location>
        <begin position="29"/>
        <end position="429"/>
    </location>
</feature>
<evidence type="ECO:0000256" key="11">
    <source>
        <dbReference type="SAM" id="Phobius"/>
    </source>
</evidence>
<keyword evidence="6" id="KW-0479">Metal-binding</keyword>
<evidence type="ECO:0000313" key="14">
    <source>
        <dbReference type="Proteomes" id="UP000319817"/>
    </source>
</evidence>
<dbReference type="PANTHER" id="PTHR30040:SF2">
    <property type="entry name" value="FAD:PROTEIN FMN TRANSFERASE"/>
    <property type="match status" value="1"/>
</dbReference>
<evidence type="ECO:0000256" key="8">
    <source>
        <dbReference type="ARBA" id="ARBA00022842"/>
    </source>
</evidence>
<dbReference type="GO" id="GO:0016740">
    <property type="term" value="F:transferase activity"/>
    <property type="evidence" value="ECO:0007669"/>
    <property type="project" value="UniProtKB-KW"/>
</dbReference>
<dbReference type="InterPro" id="IPR003374">
    <property type="entry name" value="ApbE-like_sf"/>
</dbReference>
<evidence type="ECO:0000313" key="13">
    <source>
        <dbReference type="EMBL" id="QDT10144.1"/>
    </source>
</evidence>
<accession>A0A517NSP7</accession>
<evidence type="ECO:0000256" key="7">
    <source>
        <dbReference type="ARBA" id="ARBA00022827"/>
    </source>
</evidence>
<keyword evidence="14" id="KW-1185">Reference proteome</keyword>
<dbReference type="InterPro" id="IPR007495">
    <property type="entry name" value="NqrM"/>
</dbReference>
<keyword evidence="11" id="KW-1133">Transmembrane helix</keyword>
<comment type="catalytic activity">
    <reaction evidence="10">
        <text>L-threonyl-[protein] + FAD = FMN-L-threonyl-[protein] + AMP + H(+)</text>
        <dbReference type="Rhea" id="RHEA:36847"/>
        <dbReference type="Rhea" id="RHEA-COMP:11060"/>
        <dbReference type="Rhea" id="RHEA-COMP:11061"/>
        <dbReference type="ChEBI" id="CHEBI:15378"/>
        <dbReference type="ChEBI" id="CHEBI:30013"/>
        <dbReference type="ChEBI" id="CHEBI:57692"/>
        <dbReference type="ChEBI" id="CHEBI:74257"/>
        <dbReference type="ChEBI" id="CHEBI:456215"/>
        <dbReference type="EC" id="2.7.1.180"/>
    </reaction>
</comment>
<comment type="cofactor">
    <cofactor evidence="1">
        <name>Mg(2+)</name>
        <dbReference type="ChEBI" id="CHEBI:18420"/>
    </cofactor>
</comment>
<evidence type="ECO:0000256" key="9">
    <source>
        <dbReference type="ARBA" id="ARBA00031306"/>
    </source>
</evidence>
<feature type="signal peptide" evidence="12">
    <location>
        <begin position="1"/>
        <end position="28"/>
    </location>
</feature>
<keyword evidence="5" id="KW-0808">Transferase</keyword>
<keyword evidence="4" id="KW-0285">Flavoprotein</keyword>
<dbReference type="SUPFAM" id="SSF143631">
    <property type="entry name" value="ApbE-like"/>
    <property type="match status" value="1"/>
</dbReference>
<keyword evidence="8" id="KW-0460">Magnesium</keyword>
<dbReference type="EMBL" id="CP036526">
    <property type="protein sequence ID" value="QDT10144.1"/>
    <property type="molecule type" value="Genomic_DNA"/>
</dbReference>
<evidence type="ECO:0000256" key="5">
    <source>
        <dbReference type="ARBA" id="ARBA00022679"/>
    </source>
</evidence>
<dbReference type="GO" id="GO:0046872">
    <property type="term" value="F:metal ion binding"/>
    <property type="evidence" value="ECO:0007669"/>
    <property type="project" value="UniProtKB-KW"/>
</dbReference>
<organism evidence="13 14">
    <name type="scientific">Stieleria marina</name>
    <dbReference type="NCBI Taxonomy" id="1930275"/>
    <lineage>
        <taxon>Bacteria</taxon>
        <taxon>Pseudomonadati</taxon>
        <taxon>Planctomycetota</taxon>
        <taxon>Planctomycetia</taxon>
        <taxon>Pirellulales</taxon>
        <taxon>Pirellulaceae</taxon>
        <taxon>Stieleria</taxon>
    </lineage>
</organism>
<keyword evidence="11" id="KW-0812">Transmembrane</keyword>
<evidence type="ECO:0000256" key="4">
    <source>
        <dbReference type="ARBA" id="ARBA00022630"/>
    </source>
</evidence>
<evidence type="ECO:0000256" key="10">
    <source>
        <dbReference type="ARBA" id="ARBA00048540"/>
    </source>
</evidence>
<dbReference type="Pfam" id="PF02424">
    <property type="entry name" value="ApbE"/>
    <property type="match status" value="1"/>
</dbReference>
<keyword evidence="13" id="KW-0449">Lipoprotein</keyword>
<dbReference type="PANTHER" id="PTHR30040">
    <property type="entry name" value="THIAMINE BIOSYNTHESIS LIPOPROTEIN APBE"/>
    <property type="match status" value="1"/>
</dbReference>
<protein>
    <recommendedName>
        <fullName evidence="3">FAD:protein FMN transferase</fullName>
        <ecNumber evidence="2">2.7.1.180</ecNumber>
    </recommendedName>
    <alternativeName>
        <fullName evidence="9">Flavin transferase</fullName>
    </alternativeName>
</protein>
<dbReference type="Proteomes" id="UP000319817">
    <property type="component" value="Chromosome"/>
</dbReference>
<evidence type="ECO:0000256" key="1">
    <source>
        <dbReference type="ARBA" id="ARBA00001946"/>
    </source>
</evidence>
<keyword evidence="12" id="KW-0732">Signal</keyword>
<dbReference type="InterPro" id="IPR024932">
    <property type="entry name" value="ApbE"/>
</dbReference>
<reference evidence="13 14" key="1">
    <citation type="submission" date="2019-02" db="EMBL/GenBank/DDBJ databases">
        <title>Deep-cultivation of Planctomycetes and their phenomic and genomic characterization uncovers novel biology.</title>
        <authorList>
            <person name="Wiegand S."/>
            <person name="Jogler M."/>
            <person name="Boedeker C."/>
            <person name="Pinto D."/>
            <person name="Vollmers J."/>
            <person name="Rivas-Marin E."/>
            <person name="Kohn T."/>
            <person name="Peeters S.H."/>
            <person name="Heuer A."/>
            <person name="Rast P."/>
            <person name="Oberbeckmann S."/>
            <person name="Bunk B."/>
            <person name="Jeske O."/>
            <person name="Meyerdierks A."/>
            <person name="Storesund J.E."/>
            <person name="Kallscheuer N."/>
            <person name="Luecker S."/>
            <person name="Lage O.M."/>
            <person name="Pohl T."/>
            <person name="Merkel B.J."/>
            <person name="Hornburger P."/>
            <person name="Mueller R.-W."/>
            <person name="Bruemmer F."/>
            <person name="Labrenz M."/>
            <person name="Spormann A.M."/>
            <person name="Op den Camp H."/>
            <person name="Overmann J."/>
            <person name="Amann R."/>
            <person name="Jetten M.S.M."/>
            <person name="Mascher T."/>
            <person name="Medema M.H."/>
            <person name="Devos D.P."/>
            <person name="Kaster A.-K."/>
            <person name="Ovreas L."/>
            <person name="Rohde M."/>
            <person name="Galperin M.Y."/>
            <person name="Jogler C."/>
        </authorList>
    </citation>
    <scope>NUCLEOTIDE SEQUENCE [LARGE SCALE GENOMIC DNA]</scope>
    <source>
        <strain evidence="13 14">K23_9</strain>
    </source>
</reference>
<sequence length="429" mass="45800" precursor="true">MTNSRTRRTVLFVAFFLALTAHVSDAFAQAPLRTFRGQTMGTTYMVKIFGSSDVDDDIRIAIDAELRQVNDQMSTYLKTSELSRFNASLSTDWFDVSSDTASVVAFAQEVAKKTNGAFDVTVGPLVNAWGFGPGERTGKAPDQSVLDELQKSIGYQHLQVRLDPPALKKSVATLKVDLSAIAKGHGVDRIVALLAKAGATDVFVEIGGEVRVSGSKTGKPWTVGIQLPDADAVTPMIAHPLSISEDESMATSGDYRNFFVDEEKRYSHTIDPRTAKPISHTLASVSVVTESCMMADAWATAINVLGPDDGLELAKSELISVLLINRNEGKYERMGTGTLAQYATEKASITGEAAMALGQQNALPTILLSAVVMALIVMAMAVGVIFGRKSISGSCGGLANKQNEDGSSSCALCSNPSDACQELREKMAK</sequence>
<name>A0A517NSP7_9BACT</name>
<keyword evidence="7" id="KW-0274">FAD</keyword>
<dbReference type="Pfam" id="PF04400">
    <property type="entry name" value="NqrM"/>
    <property type="match status" value="1"/>
</dbReference>